<proteinExistence type="predicted"/>
<comment type="caution">
    <text evidence="1">The sequence shown here is derived from an EMBL/GenBank/DDBJ whole genome shotgun (WGS) entry which is preliminary data.</text>
</comment>
<keyword evidence="2" id="KW-1185">Reference proteome</keyword>
<sequence>MNEQWYLDVLLRSQVAPRVQKLLKTNTEENKGIVIKRWNKKHHGSYNLKDYYKYHQDSDLVLDYRNSDLKFT</sequence>
<name>A0A2P7MSF2_9CYAN</name>
<gene>
    <name evidence="1" type="ORF">C7K55_11410</name>
</gene>
<protein>
    <submittedName>
        <fullName evidence="1">Uncharacterized protein</fullName>
    </submittedName>
</protein>
<dbReference type="EMBL" id="PXXO01000015">
    <property type="protein sequence ID" value="PSJ04117.1"/>
    <property type="molecule type" value="Genomic_DNA"/>
</dbReference>
<evidence type="ECO:0000313" key="1">
    <source>
        <dbReference type="EMBL" id="PSJ04117.1"/>
    </source>
</evidence>
<reference evidence="1 2" key="1">
    <citation type="journal article" date="2018" name="Environ. Microbiol.">
        <title>Ecological and genomic features of two widespread freshwater picocyanobacteria.</title>
        <authorList>
            <person name="Cabello-Yeves P.J."/>
            <person name="Picazo A."/>
            <person name="Camacho A."/>
            <person name="Callieri C."/>
            <person name="Rosselli R."/>
            <person name="Roda-Garcia J.J."/>
            <person name="Coutinho F.H."/>
            <person name="Rodriguez-Valera F."/>
        </authorList>
    </citation>
    <scope>NUCLEOTIDE SEQUENCE [LARGE SCALE GENOMIC DNA]</scope>
    <source>
        <strain evidence="1 2">Tous</strain>
    </source>
</reference>
<organism evidence="1 2">
    <name type="scientific">Cyanobium usitatum str. Tous</name>
    <dbReference type="NCBI Taxonomy" id="2116684"/>
    <lineage>
        <taxon>Bacteria</taxon>
        <taxon>Bacillati</taxon>
        <taxon>Cyanobacteriota</taxon>
        <taxon>Cyanophyceae</taxon>
        <taxon>Synechococcales</taxon>
        <taxon>Prochlorococcaceae</taxon>
        <taxon>Cyanobium</taxon>
    </lineage>
</organism>
<dbReference type="Proteomes" id="UP000243002">
    <property type="component" value="Unassembled WGS sequence"/>
</dbReference>
<dbReference type="AlphaFoldDB" id="A0A2P7MSF2"/>
<accession>A0A2P7MSF2</accession>
<evidence type="ECO:0000313" key="2">
    <source>
        <dbReference type="Proteomes" id="UP000243002"/>
    </source>
</evidence>